<sequence>MQEEKLRISRELHDNIGAQLSFINGSIQSMANADSKNEQLQHTQQVTQNTIKELRSTVWLINQQEFGLEEFVVKLREYLKPYYGSKPNIGIVNQSDKDYSIEPIIATNLFRIIQELVNNAIKHAEANTLEVKLVAEQNKLIVSVKDDGKGYDLNAKLAGYGLKNIQVRVKTMNATCNIDTAISSGTEIYLTIPI</sequence>
<organism evidence="10 11">
    <name type="scientific">Pedobacter alpinus</name>
    <dbReference type="NCBI Taxonomy" id="1590643"/>
    <lineage>
        <taxon>Bacteria</taxon>
        <taxon>Pseudomonadati</taxon>
        <taxon>Bacteroidota</taxon>
        <taxon>Sphingobacteriia</taxon>
        <taxon>Sphingobacteriales</taxon>
        <taxon>Sphingobacteriaceae</taxon>
        <taxon>Pedobacter</taxon>
    </lineage>
</organism>
<dbReference type="InterPro" id="IPR003594">
    <property type="entry name" value="HATPase_dom"/>
</dbReference>
<keyword evidence="11" id="KW-1185">Reference proteome</keyword>
<evidence type="ECO:0000256" key="7">
    <source>
        <dbReference type="ARBA" id="ARBA00022840"/>
    </source>
</evidence>
<evidence type="ECO:0000313" key="11">
    <source>
        <dbReference type="Proteomes" id="UP001597546"/>
    </source>
</evidence>
<keyword evidence="3" id="KW-0597">Phosphoprotein</keyword>
<evidence type="ECO:0000256" key="1">
    <source>
        <dbReference type="ARBA" id="ARBA00000085"/>
    </source>
</evidence>
<keyword evidence="4" id="KW-0808">Transferase</keyword>
<evidence type="ECO:0000256" key="5">
    <source>
        <dbReference type="ARBA" id="ARBA00022741"/>
    </source>
</evidence>
<evidence type="ECO:0000259" key="9">
    <source>
        <dbReference type="PROSITE" id="PS50109"/>
    </source>
</evidence>
<keyword evidence="7" id="KW-0067">ATP-binding</keyword>
<dbReference type="GO" id="GO:0016301">
    <property type="term" value="F:kinase activity"/>
    <property type="evidence" value="ECO:0007669"/>
    <property type="project" value="UniProtKB-KW"/>
</dbReference>
<evidence type="ECO:0000256" key="2">
    <source>
        <dbReference type="ARBA" id="ARBA00012438"/>
    </source>
</evidence>
<gene>
    <name evidence="10" type="ORF">ACFSSE_02265</name>
</gene>
<dbReference type="SMART" id="SM00387">
    <property type="entry name" value="HATPase_c"/>
    <property type="match status" value="1"/>
</dbReference>
<protein>
    <recommendedName>
        <fullName evidence="2">histidine kinase</fullName>
        <ecNumber evidence="2">2.7.13.3</ecNumber>
    </recommendedName>
</protein>
<feature type="domain" description="Histidine kinase" evidence="9">
    <location>
        <begin position="11"/>
        <end position="194"/>
    </location>
</feature>
<evidence type="ECO:0000256" key="6">
    <source>
        <dbReference type="ARBA" id="ARBA00022777"/>
    </source>
</evidence>
<name>A0ABW5TP71_9SPHI</name>
<dbReference type="SUPFAM" id="SSF55874">
    <property type="entry name" value="ATPase domain of HSP90 chaperone/DNA topoisomerase II/histidine kinase"/>
    <property type="match status" value="1"/>
</dbReference>
<dbReference type="Pfam" id="PF02518">
    <property type="entry name" value="HATPase_c"/>
    <property type="match status" value="1"/>
</dbReference>
<dbReference type="Gene3D" id="3.30.565.10">
    <property type="entry name" value="Histidine kinase-like ATPase, C-terminal domain"/>
    <property type="match status" value="1"/>
</dbReference>
<keyword evidence="5" id="KW-0547">Nucleotide-binding</keyword>
<reference evidence="11" key="1">
    <citation type="journal article" date="2019" name="Int. J. Syst. Evol. Microbiol.">
        <title>The Global Catalogue of Microorganisms (GCM) 10K type strain sequencing project: providing services to taxonomists for standard genome sequencing and annotation.</title>
        <authorList>
            <consortium name="The Broad Institute Genomics Platform"/>
            <consortium name="The Broad Institute Genome Sequencing Center for Infectious Disease"/>
            <person name="Wu L."/>
            <person name="Ma J."/>
        </authorList>
    </citation>
    <scope>NUCLEOTIDE SEQUENCE [LARGE SCALE GENOMIC DNA]</scope>
    <source>
        <strain evidence="11">KCTC 42456</strain>
    </source>
</reference>
<evidence type="ECO:0000256" key="8">
    <source>
        <dbReference type="ARBA" id="ARBA00023012"/>
    </source>
</evidence>
<comment type="caution">
    <text evidence="10">The sequence shown here is derived from an EMBL/GenBank/DDBJ whole genome shotgun (WGS) entry which is preliminary data.</text>
</comment>
<dbReference type="Gene3D" id="1.20.5.1930">
    <property type="match status" value="1"/>
</dbReference>
<dbReference type="PROSITE" id="PS50109">
    <property type="entry name" value="HIS_KIN"/>
    <property type="match status" value="1"/>
</dbReference>
<dbReference type="Pfam" id="PF07730">
    <property type="entry name" value="HisKA_3"/>
    <property type="match status" value="1"/>
</dbReference>
<dbReference type="InterPro" id="IPR050482">
    <property type="entry name" value="Sensor_HK_TwoCompSys"/>
</dbReference>
<comment type="catalytic activity">
    <reaction evidence="1">
        <text>ATP + protein L-histidine = ADP + protein N-phospho-L-histidine.</text>
        <dbReference type="EC" id="2.7.13.3"/>
    </reaction>
</comment>
<dbReference type="InterPro" id="IPR036890">
    <property type="entry name" value="HATPase_C_sf"/>
</dbReference>
<dbReference type="Proteomes" id="UP001597546">
    <property type="component" value="Unassembled WGS sequence"/>
</dbReference>
<dbReference type="EMBL" id="JBHULV010000008">
    <property type="protein sequence ID" value="MFD2730515.1"/>
    <property type="molecule type" value="Genomic_DNA"/>
</dbReference>
<dbReference type="EC" id="2.7.13.3" evidence="2"/>
<proteinExistence type="predicted"/>
<accession>A0ABW5TP71</accession>
<dbReference type="PANTHER" id="PTHR24421">
    <property type="entry name" value="NITRATE/NITRITE SENSOR PROTEIN NARX-RELATED"/>
    <property type="match status" value="1"/>
</dbReference>
<dbReference type="InterPro" id="IPR011712">
    <property type="entry name" value="Sig_transdc_His_kin_sub3_dim/P"/>
</dbReference>
<dbReference type="CDD" id="cd16917">
    <property type="entry name" value="HATPase_UhpB-NarQ-NarX-like"/>
    <property type="match status" value="1"/>
</dbReference>
<keyword evidence="6 10" id="KW-0418">Kinase</keyword>
<keyword evidence="8" id="KW-0902">Two-component regulatory system</keyword>
<evidence type="ECO:0000256" key="3">
    <source>
        <dbReference type="ARBA" id="ARBA00022553"/>
    </source>
</evidence>
<dbReference type="RefSeq" id="WP_379040724.1">
    <property type="nucleotide sequence ID" value="NZ_JBHSKW010000005.1"/>
</dbReference>
<dbReference type="InterPro" id="IPR005467">
    <property type="entry name" value="His_kinase_dom"/>
</dbReference>
<dbReference type="PANTHER" id="PTHR24421:SF10">
    <property type="entry name" value="NITRATE_NITRITE SENSOR PROTEIN NARQ"/>
    <property type="match status" value="1"/>
</dbReference>
<evidence type="ECO:0000313" key="10">
    <source>
        <dbReference type="EMBL" id="MFD2730515.1"/>
    </source>
</evidence>
<evidence type="ECO:0000256" key="4">
    <source>
        <dbReference type="ARBA" id="ARBA00022679"/>
    </source>
</evidence>